<evidence type="ECO:0000259" key="1">
    <source>
        <dbReference type="Pfam" id="PF07883"/>
    </source>
</evidence>
<dbReference type="STRING" id="1122192.SAMN02745673_02624"/>
<keyword evidence="3" id="KW-1185">Reference proteome</keyword>
<dbReference type="EMBL" id="FUWS01000006">
    <property type="protein sequence ID" value="SKA12513.1"/>
    <property type="molecule type" value="Genomic_DNA"/>
</dbReference>
<evidence type="ECO:0000313" key="3">
    <source>
        <dbReference type="Proteomes" id="UP000190637"/>
    </source>
</evidence>
<reference evidence="2 3" key="1">
    <citation type="submission" date="2017-02" db="EMBL/GenBank/DDBJ databases">
        <authorList>
            <person name="Peterson S.W."/>
        </authorList>
    </citation>
    <scope>NUCLEOTIDE SEQUENCE [LARGE SCALE GENOMIC DNA]</scope>
    <source>
        <strain evidence="2 3">DSM 45154</strain>
    </source>
</reference>
<dbReference type="SUPFAM" id="SSF51182">
    <property type="entry name" value="RmlC-like cupins"/>
    <property type="match status" value="1"/>
</dbReference>
<proteinExistence type="predicted"/>
<feature type="domain" description="Cupin type-2" evidence="1">
    <location>
        <begin position="59"/>
        <end position="127"/>
    </location>
</feature>
<dbReference type="Proteomes" id="UP000190637">
    <property type="component" value="Unassembled WGS sequence"/>
</dbReference>
<name>A0A1T4R970_9ACTN</name>
<dbReference type="PANTHER" id="PTHR36440:SF1">
    <property type="entry name" value="PUTATIVE (AFU_ORTHOLOGUE AFUA_8G07350)-RELATED"/>
    <property type="match status" value="1"/>
</dbReference>
<dbReference type="Gene3D" id="2.60.120.10">
    <property type="entry name" value="Jelly Rolls"/>
    <property type="match status" value="1"/>
</dbReference>
<evidence type="ECO:0000313" key="2">
    <source>
        <dbReference type="EMBL" id="SKA12513.1"/>
    </source>
</evidence>
<protein>
    <submittedName>
        <fullName evidence="2">Cupin domain-containing protein</fullName>
    </submittedName>
</protein>
<dbReference type="InterPro" id="IPR013096">
    <property type="entry name" value="Cupin_2"/>
</dbReference>
<gene>
    <name evidence="2" type="ORF">SAMN02745673_02624</name>
</gene>
<dbReference type="AlphaFoldDB" id="A0A1T4R970"/>
<organism evidence="2 3">
    <name type="scientific">Marinactinospora thermotolerans DSM 45154</name>
    <dbReference type="NCBI Taxonomy" id="1122192"/>
    <lineage>
        <taxon>Bacteria</taxon>
        <taxon>Bacillati</taxon>
        <taxon>Actinomycetota</taxon>
        <taxon>Actinomycetes</taxon>
        <taxon>Streptosporangiales</taxon>
        <taxon>Nocardiopsidaceae</taxon>
        <taxon>Marinactinospora</taxon>
    </lineage>
</organism>
<sequence length="175" mass="19236">MLSLKAVDGEERVLSEEGKVRAVHVAPGEGQSVWAFSGDRYTLKAGTKDTHGGLGVMEAEIPPGSGPPLHLHQNEDEMFYLLEGTLEITDYDRTFIAEKGSFLLLPRGSIHCFKNISDEPARMLMLFTPSGFEEFFMEIGQEVVPGEPAPPPEQFAAHVENAMRIAAEKYGIAQM</sequence>
<dbReference type="Pfam" id="PF07883">
    <property type="entry name" value="Cupin_2"/>
    <property type="match status" value="1"/>
</dbReference>
<accession>A0A1T4R970</accession>
<dbReference type="InterPro" id="IPR011051">
    <property type="entry name" value="RmlC_Cupin_sf"/>
</dbReference>
<dbReference type="PANTHER" id="PTHR36440">
    <property type="entry name" value="PUTATIVE (AFU_ORTHOLOGUE AFUA_8G07350)-RELATED"/>
    <property type="match status" value="1"/>
</dbReference>
<dbReference type="InterPro" id="IPR014710">
    <property type="entry name" value="RmlC-like_jellyroll"/>
</dbReference>
<dbReference type="InterPro" id="IPR053146">
    <property type="entry name" value="QDO-like"/>
</dbReference>